<dbReference type="PANTHER" id="PTHR37804:SF1">
    <property type="entry name" value="CDAA REGULATORY PROTEIN CDAR"/>
    <property type="match status" value="1"/>
</dbReference>
<dbReference type="Proteomes" id="UP001500433">
    <property type="component" value="Unassembled WGS sequence"/>
</dbReference>
<reference evidence="3" key="1">
    <citation type="journal article" date="2019" name="Int. J. Syst. Evol. Microbiol.">
        <title>The Global Catalogue of Microorganisms (GCM) 10K type strain sequencing project: providing services to taxonomists for standard genome sequencing and annotation.</title>
        <authorList>
            <consortium name="The Broad Institute Genomics Platform"/>
            <consortium name="The Broad Institute Genome Sequencing Center for Infectious Disease"/>
            <person name="Wu L."/>
            <person name="Ma J."/>
        </authorList>
    </citation>
    <scope>NUCLEOTIDE SEQUENCE [LARGE SCALE GENOMIC DNA]</scope>
    <source>
        <strain evidence="3">JCM 18274</strain>
    </source>
</reference>
<comment type="caution">
    <text evidence="2">The sequence shown here is derived from an EMBL/GenBank/DDBJ whole genome shotgun (WGS) entry which is preliminary data.</text>
</comment>
<evidence type="ECO:0008006" key="4">
    <source>
        <dbReference type="Google" id="ProtNLM"/>
    </source>
</evidence>
<protein>
    <recommendedName>
        <fullName evidence="4">YbbR-like protein</fullName>
    </recommendedName>
</protein>
<dbReference type="EMBL" id="BAABJH010000001">
    <property type="protein sequence ID" value="GAA4885549.1"/>
    <property type="molecule type" value="Genomic_DNA"/>
</dbReference>
<gene>
    <name evidence="2" type="ORF">GCM10023311_05350</name>
</gene>
<evidence type="ECO:0000313" key="2">
    <source>
        <dbReference type="EMBL" id="GAA4885549.1"/>
    </source>
</evidence>
<keyword evidence="1" id="KW-0472">Membrane</keyword>
<name>A0ABP9ESL0_9FLAO</name>
<dbReference type="PANTHER" id="PTHR37804">
    <property type="entry name" value="CDAA REGULATORY PROTEIN CDAR"/>
    <property type="match status" value="1"/>
</dbReference>
<dbReference type="InterPro" id="IPR012505">
    <property type="entry name" value="YbbR"/>
</dbReference>
<keyword evidence="1" id="KW-0812">Transmembrane</keyword>
<dbReference type="InterPro" id="IPR053154">
    <property type="entry name" value="c-di-AMP_regulator"/>
</dbReference>
<dbReference type="Gene3D" id="2.170.120.40">
    <property type="entry name" value="YbbR-like domain"/>
    <property type="match status" value="1"/>
</dbReference>
<keyword evidence="3" id="KW-1185">Reference proteome</keyword>
<feature type="transmembrane region" description="Helical" evidence="1">
    <location>
        <begin position="20"/>
        <end position="37"/>
    </location>
</feature>
<dbReference type="Pfam" id="PF07949">
    <property type="entry name" value="YbbR"/>
    <property type="match status" value="1"/>
</dbReference>
<evidence type="ECO:0000256" key="1">
    <source>
        <dbReference type="SAM" id="Phobius"/>
    </source>
</evidence>
<sequence length="319" mass="36484">MIKKLKSEILTSIKNKRINVFLLFLLFAFIILLFTKLSKTYTNTLAFDIEKLNVPQENIIINDSVKLNITLKTHGFKWLNYYISKPKIKIDFSKDVYKKEDVFVWNKSKAYLNNTQFDKQVELLNLSPDTLMFRYGVNLVKKVPIKLNASLSFIQGYDMSNTLTSVPDSVNVIGPNIIVSKIDFIETEPVVLSDIRAHVSETVKLKLPENNSDLKLSSSEVILEATVEKFTEGTLKVPINIVNTPKEITLKYFPKEVSVSYYVSLSNFKSITSKDFKVICDYAKTNENQSFLAPELAKTPDIVKNAKISQQRIEFIITK</sequence>
<keyword evidence="1" id="KW-1133">Transmembrane helix</keyword>
<dbReference type="RefSeq" id="WP_345272476.1">
    <property type="nucleotide sequence ID" value="NZ_BAABJH010000001.1"/>
</dbReference>
<evidence type="ECO:0000313" key="3">
    <source>
        <dbReference type="Proteomes" id="UP001500433"/>
    </source>
</evidence>
<dbReference type="Gene3D" id="2.170.120.30">
    <property type="match status" value="1"/>
</dbReference>
<accession>A0ABP9ESL0</accession>
<organism evidence="2 3">
    <name type="scientific">Flaviramulus aquimarinus</name>
    <dbReference type="NCBI Taxonomy" id="1170456"/>
    <lineage>
        <taxon>Bacteria</taxon>
        <taxon>Pseudomonadati</taxon>
        <taxon>Bacteroidota</taxon>
        <taxon>Flavobacteriia</taxon>
        <taxon>Flavobacteriales</taxon>
        <taxon>Flavobacteriaceae</taxon>
        <taxon>Flaviramulus</taxon>
    </lineage>
</organism>
<proteinExistence type="predicted"/>